<dbReference type="PROSITE" id="PS50893">
    <property type="entry name" value="ABC_TRANSPORTER_2"/>
    <property type="match status" value="1"/>
</dbReference>
<sequence>MTTVHSTDPTRTAPPPTADPVIELVQLARSFPGPPPVDALHPTDLTVRQGDYLAVTGPSGSGKSTLLNLLGLLDRPTSGIYRFCGTDLRDVDEAGRTALRGRRIGFVFQSFHLVPHRTTVENVALAQLYVTSTRRERRERRGVAESVLRRVGLAHRLDALPTTLSGGERQRVAVARALVNAPDLLLCDEPTGNLDSGTAGTVLDLIDELHGDGVTVIVITHDPGVAARASRRVAILDGRISHRQDTAHGRDT</sequence>
<keyword evidence="6" id="KW-1185">Reference proteome</keyword>
<dbReference type="InterPro" id="IPR027417">
    <property type="entry name" value="P-loop_NTPase"/>
</dbReference>
<dbReference type="EMBL" id="CP108110">
    <property type="protein sequence ID" value="WUQ88725.1"/>
    <property type="molecule type" value="Genomic_DNA"/>
</dbReference>
<name>A0ABZ1UE61_9ACTN</name>
<dbReference type="PROSITE" id="PS00211">
    <property type="entry name" value="ABC_TRANSPORTER_1"/>
    <property type="match status" value="1"/>
</dbReference>
<dbReference type="PANTHER" id="PTHR24220:SF86">
    <property type="entry name" value="ABC TRANSPORTER ABCH.1"/>
    <property type="match status" value="1"/>
</dbReference>
<gene>
    <name evidence="5" type="ORF">OHA16_10700</name>
</gene>
<keyword evidence="2" id="KW-0547">Nucleotide-binding</keyword>
<keyword evidence="1" id="KW-0813">Transport</keyword>
<evidence type="ECO:0000256" key="3">
    <source>
        <dbReference type="ARBA" id="ARBA00022840"/>
    </source>
</evidence>
<dbReference type="Pfam" id="PF00005">
    <property type="entry name" value="ABC_tran"/>
    <property type="match status" value="1"/>
</dbReference>
<dbReference type="InterPro" id="IPR017911">
    <property type="entry name" value="MacB-like_ATP-bd"/>
</dbReference>
<accession>A0ABZ1UE61</accession>
<dbReference type="SUPFAM" id="SSF52540">
    <property type="entry name" value="P-loop containing nucleoside triphosphate hydrolases"/>
    <property type="match status" value="1"/>
</dbReference>
<organism evidence="5 6">
    <name type="scientific">Kitasatospora purpeofusca</name>
    <dbReference type="NCBI Taxonomy" id="67352"/>
    <lineage>
        <taxon>Bacteria</taxon>
        <taxon>Bacillati</taxon>
        <taxon>Actinomycetota</taxon>
        <taxon>Actinomycetes</taxon>
        <taxon>Kitasatosporales</taxon>
        <taxon>Streptomycetaceae</taxon>
        <taxon>Kitasatospora</taxon>
    </lineage>
</organism>
<feature type="domain" description="ABC transporter" evidence="4">
    <location>
        <begin position="22"/>
        <end position="252"/>
    </location>
</feature>
<proteinExistence type="predicted"/>
<evidence type="ECO:0000256" key="1">
    <source>
        <dbReference type="ARBA" id="ARBA00022448"/>
    </source>
</evidence>
<dbReference type="Gene3D" id="3.40.50.300">
    <property type="entry name" value="P-loop containing nucleotide triphosphate hydrolases"/>
    <property type="match status" value="1"/>
</dbReference>
<dbReference type="RefSeq" id="WP_328959231.1">
    <property type="nucleotide sequence ID" value="NZ_CP108110.1"/>
</dbReference>
<dbReference type="InterPro" id="IPR003439">
    <property type="entry name" value="ABC_transporter-like_ATP-bd"/>
</dbReference>
<evidence type="ECO:0000256" key="2">
    <source>
        <dbReference type="ARBA" id="ARBA00022741"/>
    </source>
</evidence>
<dbReference type="InterPro" id="IPR015854">
    <property type="entry name" value="ABC_transpr_LolD-like"/>
</dbReference>
<protein>
    <submittedName>
        <fullName evidence="5">ABC transporter ATP-binding protein</fullName>
    </submittedName>
</protein>
<dbReference type="InterPro" id="IPR017871">
    <property type="entry name" value="ABC_transporter-like_CS"/>
</dbReference>
<dbReference type="PANTHER" id="PTHR24220">
    <property type="entry name" value="IMPORT ATP-BINDING PROTEIN"/>
    <property type="match status" value="1"/>
</dbReference>
<dbReference type="GO" id="GO:0005524">
    <property type="term" value="F:ATP binding"/>
    <property type="evidence" value="ECO:0007669"/>
    <property type="project" value="UniProtKB-KW"/>
</dbReference>
<evidence type="ECO:0000259" key="4">
    <source>
        <dbReference type="PROSITE" id="PS50893"/>
    </source>
</evidence>
<dbReference type="CDD" id="cd03255">
    <property type="entry name" value="ABC_MJ0796_LolCDE_FtsE"/>
    <property type="match status" value="1"/>
</dbReference>
<dbReference type="SMART" id="SM00382">
    <property type="entry name" value="AAA"/>
    <property type="match status" value="1"/>
</dbReference>
<reference evidence="5" key="1">
    <citation type="submission" date="2022-10" db="EMBL/GenBank/DDBJ databases">
        <title>The complete genomes of actinobacterial strains from the NBC collection.</title>
        <authorList>
            <person name="Joergensen T.S."/>
            <person name="Alvarez Arevalo M."/>
            <person name="Sterndorff E.B."/>
            <person name="Faurdal D."/>
            <person name="Vuksanovic O."/>
            <person name="Mourched A.-S."/>
            <person name="Charusanti P."/>
            <person name="Shaw S."/>
            <person name="Blin K."/>
            <person name="Weber T."/>
        </authorList>
    </citation>
    <scope>NUCLEOTIDE SEQUENCE</scope>
    <source>
        <strain evidence="5">NBC_00222</strain>
    </source>
</reference>
<dbReference type="InterPro" id="IPR003593">
    <property type="entry name" value="AAA+_ATPase"/>
</dbReference>
<evidence type="ECO:0000313" key="6">
    <source>
        <dbReference type="Proteomes" id="UP001432222"/>
    </source>
</evidence>
<dbReference type="Proteomes" id="UP001432222">
    <property type="component" value="Chromosome"/>
</dbReference>
<evidence type="ECO:0000313" key="5">
    <source>
        <dbReference type="EMBL" id="WUQ88725.1"/>
    </source>
</evidence>
<keyword evidence="3 5" id="KW-0067">ATP-binding</keyword>